<reference evidence="1 2" key="1">
    <citation type="journal article" date="2016" name="Nat. Commun.">
        <title>Thousands of microbial genomes shed light on interconnected biogeochemical processes in an aquifer system.</title>
        <authorList>
            <person name="Anantharaman K."/>
            <person name="Brown C.T."/>
            <person name="Hug L.A."/>
            <person name="Sharon I."/>
            <person name="Castelle C.J."/>
            <person name="Probst A.J."/>
            <person name="Thomas B.C."/>
            <person name="Singh A."/>
            <person name="Wilkins M.J."/>
            <person name="Karaoz U."/>
            <person name="Brodie E.L."/>
            <person name="Williams K.H."/>
            <person name="Hubbard S.S."/>
            <person name="Banfield J.F."/>
        </authorList>
    </citation>
    <scope>NUCLEOTIDE SEQUENCE [LARGE SCALE GENOMIC DNA]</scope>
</reference>
<dbReference type="Proteomes" id="UP000176725">
    <property type="component" value="Unassembled WGS sequence"/>
</dbReference>
<gene>
    <name evidence="1" type="ORF">A2893_03565</name>
</gene>
<evidence type="ECO:0000313" key="2">
    <source>
        <dbReference type="Proteomes" id="UP000176725"/>
    </source>
</evidence>
<comment type="caution">
    <text evidence="1">The sequence shown here is derived from an EMBL/GenBank/DDBJ whole genome shotgun (WGS) entry which is preliminary data.</text>
</comment>
<protein>
    <submittedName>
        <fullName evidence="1">Uncharacterized protein</fullName>
    </submittedName>
</protein>
<organism evidence="1 2">
    <name type="scientific">Candidatus Woesebacteria bacterium RIFCSPLOWO2_01_FULL_39_25</name>
    <dbReference type="NCBI Taxonomy" id="1802521"/>
    <lineage>
        <taxon>Bacteria</taxon>
        <taxon>Candidatus Woeseibacteriota</taxon>
    </lineage>
</organism>
<evidence type="ECO:0000313" key="1">
    <source>
        <dbReference type="EMBL" id="OGM64175.1"/>
    </source>
</evidence>
<dbReference type="AlphaFoldDB" id="A0A1F8BLF8"/>
<name>A0A1F8BLF8_9BACT</name>
<dbReference type="STRING" id="1802521.A2893_03565"/>
<dbReference type="EMBL" id="MGHH01000013">
    <property type="protein sequence ID" value="OGM64175.1"/>
    <property type="molecule type" value="Genomic_DNA"/>
</dbReference>
<accession>A0A1F8BLF8</accession>
<sequence>MEVIHRVTFNKVAGVDKQLDSLGITYKRSDLPAGYYIITFEIKESDTNWLLVENLIKEKNGADFMGIVFTEEEILKADYSRMLVTYEQGYPYPESEWQNNRQKIYEDYCVECGVYKEQSGNFRTKNEFNTKNGFVSLMWSSAATFCSPEVINAFTENNFSGFTTKDIYIKNYNEKSKYKQLSVNNVTGNGMLNENIKFENCKKCGTNKFEFIKDNYLMYKRSALQDIDFQKTNEWFGTGWIAFQQIIISRKVAKVILENKWKGIKLEPLLLE</sequence>
<proteinExistence type="predicted"/>